<dbReference type="PROSITE" id="PS00092">
    <property type="entry name" value="N6_MTASE"/>
    <property type="match status" value="1"/>
</dbReference>
<keyword evidence="4" id="KW-0949">S-adenosyl-L-methionine</keyword>
<accession>A0ABX9DTU2</accession>
<proteinExistence type="predicted"/>
<evidence type="ECO:0000256" key="5">
    <source>
        <dbReference type="ARBA" id="ARBA00047942"/>
    </source>
</evidence>
<dbReference type="InterPro" id="IPR012327">
    <property type="entry name" value="MeTrfase_D12"/>
</dbReference>
<reference evidence="6 7" key="1">
    <citation type="submission" date="2018-06" db="EMBL/GenBank/DDBJ databases">
        <title>Genomic Encyclopedia of Archaeal and Bacterial Type Strains, Phase II (KMG-II): from individual species to whole genera.</title>
        <authorList>
            <person name="Goeker M."/>
        </authorList>
    </citation>
    <scope>NUCLEOTIDE SEQUENCE [LARGE SCALE GENOMIC DNA]</scope>
    <source>
        <strain evidence="6 7">DSM 18710</strain>
    </source>
</reference>
<evidence type="ECO:0000313" key="7">
    <source>
        <dbReference type="Proteomes" id="UP000249852"/>
    </source>
</evidence>
<comment type="catalytic activity">
    <reaction evidence="5">
        <text>a 2'-deoxyadenosine in DNA + S-adenosyl-L-methionine = an N(6)-methyl-2'-deoxyadenosine in DNA + S-adenosyl-L-homocysteine + H(+)</text>
        <dbReference type="Rhea" id="RHEA:15197"/>
        <dbReference type="Rhea" id="RHEA-COMP:12418"/>
        <dbReference type="Rhea" id="RHEA-COMP:12419"/>
        <dbReference type="ChEBI" id="CHEBI:15378"/>
        <dbReference type="ChEBI" id="CHEBI:57856"/>
        <dbReference type="ChEBI" id="CHEBI:59789"/>
        <dbReference type="ChEBI" id="CHEBI:90615"/>
        <dbReference type="ChEBI" id="CHEBI:90616"/>
        <dbReference type="EC" id="2.1.1.72"/>
    </reaction>
</comment>
<evidence type="ECO:0000313" key="6">
    <source>
        <dbReference type="EMBL" id="RAS45725.1"/>
    </source>
</evidence>
<comment type="caution">
    <text evidence="6">The sequence shown here is derived from an EMBL/GenBank/DDBJ whole genome shotgun (WGS) entry which is preliminary data.</text>
</comment>
<evidence type="ECO:0000256" key="4">
    <source>
        <dbReference type="ARBA" id="ARBA00022691"/>
    </source>
</evidence>
<sequence>MQGSLFSDYYLNYKFPEPQYLGSKYIHRAWIEQFIPVDTEVVLDAFGGSQSIAYLMKQLGKTTYTNDFLNFNYQIGKALIENAGELLTKEDIDILFSQNHNPSEYNLMEGLFSNLFFCPEEAALLDSFRSNVPRLQNTFKQALSLSVMCRSITRKVTMGHFAHTQALKYAADPIRVKRNRSLIRPVRDIFLDILPDYNAAVFNNQKSNKSFHKNILELLPTLSNIDLVYFDPPYCNSHADYQSFYHLLETFVEYWRDKEFVNGIKRYEPKRYSGFDKSSEAICSFKLLFKRAQHIPTWLVSYNDRSYPDINTMIEMIEPYRNVRVEHKKYTNGRGGKGSVAGSSEILLICTPKIKE</sequence>
<gene>
    <name evidence="6" type="ORF">BC673_10926</name>
</gene>
<dbReference type="SUPFAM" id="SSF53335">
    <property type="entry name" value="S-adenosyl-L-methionine-dependent methyltransferases"/>
    <property type="match status" value="1"/>
</dbReference>
<dbReference type="EMBL" id="QLTQ01000009">
    <property type="protein sequence ID" value="RAS45725.1"/>
    <property type="molecule type" value="Genomic_DNA"/>
</dbReference>
<dbReference type="RefSeq" id="WP_006044121.1">
    <property type="nucleotide sequence ID" value="NZ_CAJPLF010000151.1"/>
</dbReference>
<dbReference type="EC" id="2.1.1.72" evidence="1"/>
<evidence type="ECO:0000256" key="1">
    <source>
        <dbReference type="ARBA" id="ARBA00011900"/>
    </source>
</evidence>
<protein>
    <recommendedName>
        <fullName evidence="1">site-specific DNA-methyltransferase (adenine-specific)</fullName>
        <ecNumber evidence="1">2.1.1.72</ecNumber>
    </recommendedName>
</protein>
<name>A0ABX9DTU2_9BACT</name>
<keyword evidence="7" id="KW-1185">Reference proteome</keyword>
<dbReference type="Pfam" id="PF02086">
    <property type="entry name" value="MethyltransfD12"/>
    <property type="match status" value="1"/>
</dbReference>
<dbReference type="Proteomes" id="UP000249852">
    <property type="component" value="Unassembled WGS sequence"/>
</dbReference>
<keyword evidence="3" id="KW-0808">Transferase</keyword>
<dbReference type="InterPro" id="IPR002052">
    <property type="entry name" value="DNA_methylase_N6_adenine_CS"/>
</dbReference>
<organism evidence="6 7">
    <name type="scientific">Prevotella pallens</name>
    <dbReference type="NCBI Taxonomy" id="60133"/>
    <lineage>
        <taxon>Bacteria</taxon>
        <taxon>Pseudomonadati</taxon>
        <taxon>Bacteroidota</taxon>
        <taxon>Bacteroidia</taxon>
        <taxon>Bacteroidales</taxon>
        <taxon>Prevotellaceae</taxon>
        <taxon>Prevotella</taxon>
    </lineage>
</organism>
<dbReference type="InterPro" id="IPR029063">
    <property type="entry name" value="SAM-dependent_MTases_sf"/>
</dbReference>
<keyword evidence="2" id="KW-0489">Methyltransferase</keyword>
<evidence type="ECO:0000256" key="3">
    <source>
        <dbReference type="ARBA" id="ARBA00022679"/>
    </source>
</evidence>
<evidence type="ECO:0000256" key="2">
    <source>
        <dbReference type="ARBA" id="ARBA00022603"/>
    </source>
</evidence>